<dbReference type="Proteomes" id="UP000023152">
    <property type="component" value="Unassembled WGS sequence"/>
</dbReference>
<evidence type="ECO:0000256" key="1">
    <source>
        <dbReference type="SAM" id="MobiDB-lite"/>
    </source>
</evidence>
<name>X6LT33_RETFI</name>
<comment type="caution">
    <text evidence="2">The sequence shown here is derived from an EMBL/GenBank/DDBJ whole genome shotgun (WGS) entry which is preliminary data.</text>
</comment>
<protein>
    <submittedName>
        <fullName evidence="2">Uncharacterized protein</fullName>
    </submittedName>
</protein>
<feature type="compositionally biased region" description="Acidic residues" evidence="1">
    <location>
        <begin position="1"/>
        <end position="13"/>
    </location>
</feature>
<dbReference type="AlphaFoldDB" id="X6LT33"/>
<evidence type="ECO:0000313" key="3">
    <source>
        <dbReference type="Proteomes" id="UP000023152"/>
    </source>
</evidence>
<feature type="non-terminal residue" evidence="2">
    <location>
        <position position="168"/>
    </location>
</feature>
<keyword evidence="3" id="KW-1185">Reference proteome</keyword>
<dbReference type="EMBL" id="ASPP01029590">
    <property type="protein sequence ID" value="ETO04272.1"/>
    <property type="molecule type" value="Genomic_DNA"/>
</dbReference>
<gene>
    <name evidence="2" type="ORF">RFI_33123</name>
</gene>
<accession>X6LT33</accession>
<proteinExistence type="predicted"/>
<reference evidence="2 3" key="1">
    <citation type="journal article" date="2013" name="Curr. Biol.">
        <title>The Genome of the Foraminiferan Reticulomyxa filosa.</title>
        <authorList>
            <person name="Glockner G."/>
            <person name="Hulsmann N."/>
            <person name="Schleicher M."/>
            <person name="Noegel A.A."/>
            <person name="Eichinger L."/>
            <person name="Gallinger C."/>
            <person name="Pawlowski J."/>
            <person name="Sierra R."/>
            <person name="Euteneuer U."/>
            <person name="Pillet L."/>
            <person name="Moustafa A."/>
            <person name="Platzer M."/>
            <person name="Groth M."/>
            <person name="Szafranski K."/>
            <person name="Schliwa M."/>
        </authorList>
    </citation>
    <scope>NUCLEOTIDE SEQUENCE [LARGE SCALE GENOMIC DNA]</scope>
</reference>
<feature type="region of interest" description="Disordered" evidence="1">
    <location>
        <begin position="1"/>
        <end position="21"/>
    </location>
</feature>
<evidence type="ECO:0000313" key="2">
    <source>
        <dbReference type="EMBL" id="ETO04272.1"/>
    </source>
</evidence>
<sequence>MFREDDQQDDDDESSIKTSPEEDYVAIQAYYDLDEKKWESKRSSHVAVDHGHVISRKMSYRLSQFSNGKKISDIFQVGTILPTKGQEETQLEDVSLMGNTPTHHQKKETYSAIRALFANEHNEQIHENDDGLPLNTPAYPTYTFPLTSSFDFLANRSSLAPTRHTNTI</sequence>
<organism evidence="2 3">
    <name type="scientific">Reticulomyxa filosa</name>
    <dbReference type="NCBI Taxonomy" id="46433"/>
    <lineage>
        <taxon>Eukaryota</taxon>
        <taxon>Sar</taxon>
        <taxon>Rhizaria</taxon>
        <taxon>Retaria</taxon>
        <taxon>Foraminifera</taxon>
        <taxon>Monothalamids</taxon>
        <taxon>Reticulomyxidae</taxon>
        <taxon>Reticulomyxa</taxon>
    </lineage>
</organism>